<organism evidence="2 3">
    <name type="scientific">Labrys neptuniae</name>
    <dbReference type="NCBI Taxonomy" id="376174"/>
    <lineage>
        <taxon>Bacteria</taxon>
        <taxon>Pseudomonadati</taxon>
        <taxon>Pseudomonadota</taxon>
        <taxon>Alphaproteobacteria</taxon>
        <taxon>Hyphomicrobiales</taxon>
        <taxon>Xanthobacteraceae</taxon>
        <taxon>Labrys</taxon>
    </lineage>
</organism>
<sequence length="110" mass="12136">MRLLFNVDEKQGEDMKAWVLVLALAVAGCNGAPHAYMWKPNASNDMKGRDLTACVNAIPEGSRQDAATKFVDECVRAKGYKPLFIPGCPNFTETNYVRAHPYEEPKCDAG</sequence>
<name>A0ABV6Z940_9HYPH</name>
<reference evidence="2 3" key="1">
    <citation type="submission" date="2024-09" db="EMBL/GenBank/DDBJ databases">
        <title>Description of Labrys sedimenti sp. nov., isolated from a diclofenac-degrading enrichment culture, and genome-based reclassification of Labrys portucalensis as a later heterotypic synonym of Labrys neptuniae.</title>
        <authorList>
            <person name="Tancsics A."/>
            <person name="Csepanyi A."/>
        </authorList>
    </citation>
    <scope>NUCLEOTIDE SEQUENCE [LARGE SCALE GENOMIC DNA]</scope>
    <source>
        <strain evidence="2 3">LMG 23412</strain>
    </source>
</reference>
<dbReference type="EMBL" id="JBHGPK010000001">
    <property type="protein sequence ID" value="MFC2248716.1"/>
    <property type="molecule type" value="Genomic_DNA"/>
</dbReference>
<dbReference type="InterPro" id="IPR001849">
    <property type="entry name" value="PH_domain"/>
</dbReference>
<dbReference type="PROSITE" id="PS51257">
    <property type="entry name" value="PROKAR_LIPOPROTEIN"/>
    <property type="match status" value="1"/>
</dbReference>
<dbReference type="Proteomes" id="UP001595190">
    <property type="component" value="Unassembled WGS sequence"/>
</dbReference>
<dbReference type="PROSITE" id="PS50003">
    <property type="entry name" value="PH_DOMAIN"/>
    <property type="match status" value="1"/>
</dbReference>
<feature type="domain" description="PH" evidence="1">
    <location>
        <begin position="1"/>
        <end position="27"/>
    </location>
</feature>
<evidence type="ECO:0000313" key="3">
    <source>
        <dbReference type="Proteomes" id="UP001595190"/>
    </source>
</evidence>
<accession>A0ABV6Z940</accession>
<evidence type="ECO:0000313" key="2">
    <source>
        <dbReference type="EMBL" id="MFC2248716.1"/>
    </source>
</evidence>
<proteinExistence type="predicted"/>
<protein>
    <recommendedName>
        <fullName evidence="1">PH domain-containing protein</fullName>
    </recommendedName>
</protein>
<gene>
    <name evidence="2" type="ORF">ACETRX_03740</name>
</gene>
<comment type="caution">
    <text evidence="2">The sequence shown here is derived from an EMBL/GenBank/DDBJ whole genome shotgun (WGS) entry which is preliminary data.</text>
</comment>
<dbReference type="RefSeq" id="WP_394308624.1">
    <property type="nucleotide sequence ID" value="NZ_JBHGPK010000001.1"/>
</dbReference>
<evidence type="ECO:0000259" key="1">
    <source>
        <dbReference type="PROSITE" id="PS50003"/>
    </source>
</evidence>